<evidence type="ECO:0000313" key="1">
    <source>
        <dbReference type="EMBL" id="AOR81196.1"/>
    </source>
</evidence>
<dbReference type="AlphaFoldDB" id="A0A1D8AGF2"/>
<gene>
    <name evidence="1" type="ORF">BES08_30470</name>
</gene>
<evidence type="ECO:0000313" key="2">
    <source>
        <dbReference type="Proteomes" id="UP000094626"/>
    </source>
</evidence>
<sequence>MFYALVMIVGAWVGAAFDEKRQIVRAILLASATATTRIWRACHQRDDPRGQLHAPASLF</sequence>
<proteinExistence type="predicted"/>
<keyword evidence="1" id="KW-0614">Plasmid</keyword>
<name>A0A1D8AGF2_9SPHN</name>
<protein>
    <submittedName>
        <fullName evidence="1">Uncharacterized protein</fullName>
    </submittedName>
</protein>
<keyword evidence="2" id="KW-1185">Reference proteome</keyword>
<reference evidence="2" key="1">
    <citation type="journal article" date="2017" name="J. Biotechnol.">
        <title>Complete genome sequence of Novosphingobium resinovorum SA1, a versatile xenobiotic-degrading bacterium capable of utilizing sulfanilic acid.</title>
        <authorList>
            <person name="Hegedus B."/>
            <person name="Kos P.B."/>
            <person name="Balint B."/>
            <person name="Maroti G."/>
            <person name="Gan H.M."/>
            <person name="Perei K."/>
            <person name="Rakhely G."/>
        </authorList>
    </citation>
    <scope>NUCLEOTIDE SEQUENCE [LARGE SCALE GENOMIC DNA]</scope>
    <source>
        <strain evidence="2">SA1</strain>
    </source>
</reference>
<organism evidence="1 2">
    <name type="scientific">Novosphingobium resinovorum</name>
    <dbReference type="NCBI Taxonomy" id="158500"/>
    <lineage>
        <taxon>Bacteria</taxon>
        <taxon>Pseudomonadati</taxon>
        <taxon>Pseudomonadota</taxon>
        <taxon>Alphaproteobacteria</taxon>
        <taxon>Sphingomonadales</taxon>
        <taxon>Sphingomonadaceae</taxon>
        <taxon>Novosphingobium</taxon>
    </lineage>
</organism>
<dbReference type="EMBL" id="CP017078">
    <property type="protein sequence ID" value="AOR81196.1"/>
    <property type="molecule type" value="Genomic_DNA"/>
</dbReference>
<accession>A0A1D8AGF2</accession>
<dbReference type="Proteomes" id="UP000094626">
    <property type="component" value="Plasmid pSA3"/>
</dbReference>
<geneLocation type="plasmid" evidence="1 2">
    <name>pSA3</name>
</geneLocation>
<dbReference type="KEGG" id="nre:BES08_30470"/>